<dbReference type="Proteomes" id="UP000325723">
    <property type="component" value="Unassembled WGS sequence"/>
</dbReference>
<dbReference type="RefSeq" id="WP_224789063.1">
    <property type="nucleotide sequence ID" value="NZ_CABVIE010000005.1"/>
</dbReference>
<proteinExistence type="predicted"/>
<gene>
    <name evidence="2" type="ORF">PS900_02080</name>
</gene>
<keyword evidence="1" id="KW-0175">Coiled coil</keyword>
<accession>A0A8H2RRB2</accession>
<comment type="caution">
    <text evidence="2">The sequence shown here is derived from an EMBL/GenBank/DDBJ whole genome shotgun (WGS) entry which is preliminary data.</text>
</comment>
<name>A0A8H2RRB2_PSEFL</name>
<dbReference type="AlphaFoldDB" id="A0A8H2RRB2"/>
<feature type="coiled-coil region" evidence="1">
    <location>
        <begin position="94"/>
        <end position="145"/>
    </location>
</feature>
<protein>
    <submittedName>
        <fullName evidence="2">Uncharacterized protein</fullName>
    </submittedName>
</protein>
<evidence type="ECO:0000313" key="3">
    <source>
        <dbReference type="Proteomes" id="UP000325723"/>
    </source>
</evidence>
<evidence type="ECO:0000256" key="1">
    <source>
        <dbReference type="SAM" id="Coils"/>
    </source>
</evidence>
<evidence type="ECO:0000313" key="2">
    <source>
        <dbReference type="EMBL" id="VVO86159.1"/>
    </source>
</evidence>
<organism evidence="2 3">
    <name type="scientific">Pseudomonas fluorescens</name>
    <dbReference type="NCBI Taxonomy" id="294"/>
    <lineage>
        <taxon>Bacteria</taxon>
        <taxon>Pseudomonadati</taxon>
        <taxon>Pseudomonadota</taxon>
        <taxon>Gammaproteobacteria</taxon>
        <taxon>Pseudomonadales</taxon>
        <taxon>Pseudomonadaceae</taxon>
        <taxon>Pseudomonas</taxon>
    </lineage>
</organism>
<dbReference type="EMBL" id="CABVIE010000005">
    <property type="protein sequence ID" value="VVO86159.1"/>
    <property type="molecule type" value="Genomic_DNA"/>
</dbReference>
<reference evidence="2 3" key="1">
    <citation type="submission" date="2019-09" db="EMBL/GenBank/DDBJ databases">
        <authorList>
            <person name="Chandra G."/>
            <person name="Truman W A."/>
        </authorList>
    </citation>
    <scope>NUCLEOTIDE SEQUENCE [LARGE SCALE GENOMIC DNA]</scope>
    <source>
        <strain evidence="2">PS900</strain>
    </source>
</reference>
<sequence length="157" mass="17840">MTKITIQGTAPKFDEQVLKQRQAARHNQYRLTSESYAVARGEIAFEFLTKVIELSAQGYKLSDKYPIISAPMSYSSYLRKPDAIIAADLQALDAQVKQDYIADLELEREEYKAKLTAQLLQAADLKEQKKEQERKAKLLKEIEKEVSDTFGKLVVPA</sequence>